<dbReference type="CTD" id="4509"/>
<reference evidence="2" key="1">
    <citation type="journal article" date="2020" name="Insects">
        <title>The Complete Mitochondrial Genome of Four Hylicinae (Hemiptera: Cicadellidae): Structural Features and Phylogenetic Implications.</title>
        <authorList>
            <person name="Tang J."/>
            <person name="Huang W."/>
            <person name="Zhang Y."/>
        </authorList>
    </citation>
    <scope>NUCLEOTIDE SEQUENCE</scope>
</reference>
<protein>
    <submittedName>
        <fullName evidence="2">ATP synthase F0 subunit 8</fullName>
    </submittedName>
</protein>
<organism evidence="2">
    <name type="scientific">Kalasha nativa</name>
    <dbReference type="NCBI Taxonomy" id="2800228"/>
    <lineage>
        <taxon>Eukaryota</taxon>
        <taxon>Metazoa</taxon>
        <taxon>Ecdysozoa</taxon>
        <taxon>Arthropoda</taxon>
        <taxon>Hexapoda</taxon>
        <taxon>Insecta</taxon>
        <taxon>Pterygota</taxon>
        <taxon>Neoptera</taxon>
        <taxon>Paraneoptera</taxon>
        <taxon>Hemiptera</taxon>
        <taxon>Auchenorrhyncha</taxon>
        <taxon>Membracoidea</taxon>
        <taxon>Cicadellidae</taxon>
        <taxon>Hylicinae</taxon>
        <taxon>Kalasha</taxon>
    </lineage>
</organism>
<dbReference type="GeneID" id="67134095"/>
<proteinExistence type="predicted"/>
<feature type="transmembrane region" description="Helical" evidence="1">
    <location>
        <begin position="6"/>
        <end position="29"/>
    </location>
</feature>
<gene>
    <name evidence="2" type="primary">ATP8</name>
</gene>
<sequence>MPQMAPMWWLTLYMGTLTSIMWMMTMIYFNSNPKKNKIKKTKKASMKWKW</sequence>
<evidence type="ECO:0000313" key="2">
    <source>
        <dbReference type="EMBL" id="QQK57715.1"/>
    </source>
</evidence>
<dbReference type="AlphaFoldDB" id="A0A7T6YCS8"/>
<keyword evidence="2" id="KW-0496">Mitochondrion</keyword>
<keyword evidence="1" id="KW-1133">Transmembrane helix</keyword>
<accession>A0A7T6YCS8</accession>
<keyword evidence="1" id="KW-0812">Transmembrane</keyword>
<dbReference type="EMBL" id="MW218662">
    <property type="protein sequence ID" value="QQK57715.1"/>
    <property type="molecule type" value="Genomic_DNA"/>
</dbReference>
<dbReference type="RefSeq" id="YP_010140055.1">
    <property type="nucleotide sequence ID" value="NC_056922.1"/>
</dbReference>
<keyword evidence="1" id="KW-0472">Membrane</keyword>
<geneLocation type="mitochondrion" evidence="2"/>
<name>A0A7T6YCS8_9HEMI</name>
<evidence type="ECO:0000256" key="1">
    <source>
        <dbReference type="SAM" id="Phobius"/>
    </source>
</evidence>